<evidence type="ECO:0000313" key="4">
    <source>
        <dbReference type="Proteomes" id="UP001500724"/>
    </source>
</evidence>
<dbReference type="Proteomes" id="UP001500724">
    <property type="component" value="Unassembled WGS sequence"/>
</dbReference>
<evidence type="ECO:0000256" key="2">
    <source>
        <dbReference type="SAM" id="SignalP"/>
    </source>
</evidence>
<keyword evidence="4" id="KW-1185">Reference proteome</keyword>
<reference evidence="4" key="1">
    <citation type="journal article" date="2019" name="Int. J. Syst. Evol. Microbiol.">
        <title>The Global Catalogue of Microorganisms (GCM) 10K type strain sequencing project: providing services to taxonomists for standard genome sequencing and annotation.</title>
        <authorList>
            <consortium name="The Broad Institute Genomics Platform"/>
            <consortium name="The Broad Institute Genome Sequencing Center for Infectious Disease"/>
            <person name="Wu L."/>
            <person name="Ma J."/>
        </authorList>
    </citation>
    <scope>NUCLEOTIDE SEQUENCE [LARGE SCALE GENOMIC DNA]</scope>
    <source>
        <strain evidence="4">JCM 10367</strain>
    </source>
</reference>
<evidence type="ECO:0000256" key="1">
    <source>
        <dbReference type="SAM" id="MobiDB-lite"/>
    </source>
</evidence>
<accession>A0ABP3SR41</accession>
<feature type="region of interest" description="Disordered" evidence="1">
    <location>
        <begin position="38"/>
        <end position="67"/>
    </location>
</feature>
<feature type="compositionally biased region" description="Low complexity" evidence="1">
    <location>
        <begin position="46"/>
        <end position="57"/>
    </location>
</feature>
<sequence length="272" mass="28592">MTPAPAAAARALAASALSLTALLTTAACTAEDHSRAGLPAGVADETTATASRSPAPAGKQPSAAPPAGLNEAQARAALITQQDLGEPWVPTRGVATWRDGLLKARVEDDAAPCRKLMDVLYTEELFGTPAGPRAVITLDDAYDGSQLRYQVAAFRPEDVDRTLRWLRTMPEVCGEFAARTARAGTQGVEVEELELPEAGDARAAVRVTMTGETEDGEPTYLTVDLAAVRVGEDTVTLTNGGYGEVAPEVTQGVVELGAERLAEIRRQARLEV</sequence>
<evidence type="ECO:0008006" key="5">
    <source>
        <dbReference type="Google" id="ProtNLM"/>
    </source>
</evidence>
<keyword evidence="2" id="KW-0732">Signal</keyword>
<dbReference type="RefSeq" id="WP_344004623.1">
    <property type="nucleotide sequence ID" value="NZ_BAAAGU010000048.1"/>
</dbReference>
<proteinExistence type="predicted"/>
<comment type="caution">
    <text evidence="3">The sequence shown here is derived from an EMBL/GenBank/DDBJ whole genome shotgun (WGS) entry which is preliminary data.</text>
</comment>
<organism evidence="3 4">
    <name type="scientific">Streptomyces thermocarboxydovorans</name>
    <dbReference type="NCBI Taxonomy" id="59298"/>
    <lineage>
        <taxon>Bacteria</taxon>
        <taxon>Bacillati</taxon>
        <taxon>Actinomycetota</taxon>
        <taxon>Actinomycetes</taxon>
        <taxon>Kitasatosporales</taxon>
        <taxon>Streptomycetaceae</taxon>
        <taxon>Streptomyces</taxon>
    </lineage>
</organism>
<protein>
    <recommendedName>
        <fullName evidence="5">Lipoprotein</fullName>
    </recommendedName>
</protein>
<name>A0ABP3SR41_9ACTN</name>
<evidence type="ECO:0000313" key="3">
    <source>
        <dbReference type="EMBL" id="GAA0659661.1"/>
    </source>
</evidence>
<dbReference type="EMBL" id="BAAAGU010000048">
    <property type="protein sequence ID" value="GAA0659661.1"/>
    <property type="molecule type" value="Genomic_DNA"/>
</dbReference>
<gene>
    <name evidence="3" type="ORF">GCM10009535_43750</name>
</gene>
<feature type="chain" id="PRO_5046492099" description="Lipoprotein" evidence="2">
    <location>
        <begin position="27"/>
        <end position="272"/>
    </location>
</feature>
<feature type="signal peptide" evidence="2">
    <location>
        <begin position="1"/>
        <end position="26"/>
    </location>
</feature>